<dbReference type="EMBL" id="CM023482">
    <property type="protein sequence ID" value="KAH6939054.1"/>
    <property type="molecule type" value="Genomic_DNA"/>
</dbReference>
<sequence length="504" mass="57036">MTLLAVIVAWDWRLLTTSLVFLATYYVVRFYHKVSQYPKGPFPLPVVGNLLTLAKEKELHKKAIAWSKYYGDPFTLWMGSRPMIVLNGYEVIKEGFVERRHDFAGRFATKLGDIQRHDDHDVVFEDYNATWKALRKVAVTAVRKYAVSESLEKLCAEVVDAYVDSLGDEPVTVDARDPVMFIIINVLSVSAFSAKFDAKSADLARIMDINRTFTKLAPNGLPSDIAPWLGILYRAREKKCEDLFAEMRSIVNRMYAGAKKTYEPGKVLNFTHAMLSARDEALEQDKSDAEFLTEGNMIQVLIDIFGAGTDTSIGELQWLLLKISREPSIQERIKKEIDENIGQSPPTMKDRERLPYTAACIMETLRFYPIAPFGLPHKTSNNSEIGGFPIPKDTRVMYNAYSVNHDPKLWTDHDVFRPERFLDPVTGKLTSKDRLPPLLSFGLGPRSCPGEKLAQADMFYVLVRLMQRLSVAAPDGAVGREALPMGYSFFLVADRQDVILTKNR</sequence>
<comment type="caution">
    <text evidence="1">The sequence shown here is derived from an EMBL/GenBank/DDBJ whole genome shotgun (WGS) entry which is preliminary data.</text>
</comment>
<proteinExistence type="predicted"/>
<organism evidence="1 2">
    <name type="scientific">Hyalomma asiaticum</name>
    <name type="common">Tick</name>
    <dbReference type="NCBI Taxonomy" id="266040"/>
    <lineage>
        <taxon>Eukaryota</taxon>
        <taxon>Metazoa</taxon>
        <taxon>Ecdysozoa</taxon>
        <taxon>Arthropoda</taxon>
        <taxon>Chelicerata</taxon>
        <taxon>Arachnida</taxon>
        <taxon>Acari</taxon>
        <taxon>Parasitiformes</taxon>
        <taxon>Ixodida</taxon>
        <taxon>Ixodoidea</taxon>
        <taxon>Ixodidae</taxon>
        <taxon>Hyalomminae</taxon>
        <taxon>Hyalomma</taxon>
    </lineage>
</organism>
<keyword evidence="2" id="KW-1185">Reference proteome</keyword>
<evidence type="ECO:0000313" key="2">
    <source>
        <dbReference type="Proteomes" id="UP000821845"/>
    </source>
</evidence>
<accession>A0ACB7T2C3</accession>
<reference evidence="1" key="1">
    <citation type="submission" date="2020-05" db="EMBL/GenBank/DDBJ databases">
        <title>Large-scale comparative analyses of tick genomes elucidate their genetic diversity and vector capacities.</title>
        <authorList>
            <person name="Jia N."/>
            <person name="Wang J."/>
            <person name="Shi W."/>
            <person name="Du L."/>
            <person name="Sun Y."/>
            <person name="Zhan W."/>
            <person name="Jiang J."/>
            <person name="Wang Q."/>
            <person name="Zhang B."/>
            <person name="Ji P."/>
            <person name="Sakyi L.B."/>
            <person name="Cui X."/>
            <person name="Yuan T."/>
            <person name="Jiang B."/>
            <person name="Yang W."/>
            <person name="Lam T.T.-Y."/>
            <person name="Chang Q."/>
            <person name="Ding S."/>
            <person name="Wang X."/>
            <person name="Zhu J."/>
            <person name="Ruan X."/>
            <person name="Zhao L."/>
            <person name="Wei J."/>
            <person name="Que T."/>
            <person name="Du C."/>
            <person name="Cheng J."/>
            <person name="Dai P."/>
            <person name="Han X."/>
            <person name="Huang E."/>
            <person name="Gao Y."/>
            <person name="Liu J."/>
            <person name="Shao H."/>
            <person name="Ye R."/>
            <person name="Li L."/>
            <person name="Wei W."/>
            <person name="Wang X."/>
            <person name="Wang C."/>
            <person name="Yang T."/>
            <person name="Huo Q."/>
            <person name="Li W."/>
            <person name="Guo W."/>
            <person name="Chen H."/>
            <person name="Zhou L."/>
            <person name="Ni X."/>
            <person name="Tian J."/>
            <person name="Zhou Y."/>
            <person name="Sheng Y."/>
            <person name="Liu T."/>
            <person name="Pan Y."/>
            <person name="Xia L."/>
            <person name="Li J."/>
            <person name="Zhao F."/>
            <person name="Cao W."/>
        </authorList>
    </citation>
    <scope>NUCLEOTIDE SEQUENCE</scope>
    <source>
        <strain evidence="1">Hyas-2018</strain>
    </source>
</reference>
<gene>
    <name evidence="1" type="ORF">HPB50_015696</name>
</gene>
<protein>
    <submittedName>
        <fullName evidence="1">Uncharacterized protein</fullName>
    </submittedName>
</protein>
<dbReference type="Proteomes" id="UP000821845">
    <property type="component" value="Chromosome 2"/>
</dbReference>
<name>A0ACB7T2C3_HYAAI</name>
<evidence type="ECO:0000313" key="1">
    <source>
        <dbReference type="EMBL" id="KAH6939054.1"/>
    </source>
</evidence>